<dbReference type="SUPFAM" id="SSF55729">
    <property type="entry name" value="Acyl-CoA N-acyltransferases (Nat)"/>
    <property type="match status" value="1"/>
</dbReference>
<dbReference type="Gene3D" id="3.40.630.30">
    <property type="match status" value="1"/>
</dbReference>
<comment type="caution">
    <text evidence="1">The sequence shown here is derived from an EMBL/GenBank/DDBJ whole genome shotgun (WGS) entry which is preliminary data.</text>
</comment>
<evidence type="ECO:0000313" key="1">
    <source>
        <dbReference type="EMBL" id="RQH10595.1"/>
    </source>
</evidence>
<keyword evidence="2" id="KW-1185">Reference proteome</keyword>
<dbReference type="Proteomes" id="UP000269154">
    <property type="component" value="Unassembled WGS sequence"/>
</dbReference>
<evidence type="ECO:0008006" key="3">
    <source>
        <dbReference type="Google" id="ProtNLM"/>
    </source>
</evidence>
<name>A0A3N6NS70_9CYAN</name>
<dbReference type="EMBL" id="RCBY01000716">
    <property type="protein sequence ID" value="RQH10595.1"/>
    <property type="molecule type" value="Genomic_DNA"/>
</dbReference>
<dbReference type="InterPro" id="IPR016181">
    <property type="entry name" value="Acyl_CoA_acyltransferase"/>
</dbReference>
<proteinExistence type="predicted"/>
<reference evidence="1 2" key="1">
    <citation type="journal article" date="2018" name="ACS Chem. Biol.">
        <title>Ketoreductase domain dysfunction expands chemodiversity: malyngamide biosynthesis in the cyanobacterium Okeania hirsuta.</title>
        <authorList>
            <person name="Moss N.A."/>
            <person name="Leao T."/>
            <person name="Rankin M."/>
            <person name="McCullough T.M."/>
            <person name="Qu P."/>
            <person name="Korobeynikov A."/>
            <person name="Smith J.L."/>
            <person name="Gerwick L."/>
            <person name="Gerwick W.H."/>
        </authorList>
    </citation>
    <scope>NUCLEOTIDE SEQUENCE [LARGE SCALE GENOMIC DNA]</scope>
    <source>
        <strain evidence="1 2">PAB10Feb10-1</strain>
    </source>
</reference>
<dbReference type="RefSeq" id="WP_124144804.1">
    <property type="nucleotide sequence ID" value="NZ_CAWOKI010000039.1"/>
</dbReference>
<organism evidence="1 2">
    <name type="scientific">Okeania hirsuta</name>
    <dbReference type="NCBI Taxonomy" id="1458930"/>
    <lineage>
        <taxon>Bacteria</taxon>
        <taxon>Bacillati</taxon>
        <taxon>Cyanobacteriota</taxon>
        <taxon>Cyanophyceae</taxon>
        <taxon>Oscillatoriophycideae</taxon>
        <taxon>Oscillatoriales</taxon>
        <taxon>Microcoleaceae</taxon>
        <taxon>Okeania</taxon>
    </lineage>
</organism>
<evidence type="ECO:0000313" key="2">
    <source>
        <dbReference type="Proteomes" id="UP000269154"/>
    </source>
</evidence>
<gene>
    <name evidence="1" type="ORF">D5R40_35230</name>
</gene>
<sequence>MEKKVVNGKIFRIGLLGYREKYRGKKIGNKLVENNLNITTQAGFSTAIVEASGKISQHICRKYGFEDRASLDYQTFEYKGVKVFEGIKEHESCILMEKVFGVGEARV</sequence>
<accession>A0A3N6NS70</accession>
<dbReference type="OrthoDB" id="460142at2"/>
<protein>
    <recommendedName>
        <fullName evidence="3">N-acetyltransferase</fullName>
    </recommendedName>
</protein>
<dbReference type="AlphaFoldDB" id="A0A3N6NS70"/>